<dbReference type="PROSITE" id="PS51257">
    <property type="entry name" value="PROKAR_LIPOPROTEIN"/>
    <property type="match status" value="1"/>
</dbReference>
<evidence type="ECO:0000313" key="4">
    <source>
        <dbReference type="Proteomes" id="UP000017805"/>
    </source>
</evidence>
<dbReference type="RefSeq" id="WP_009792383.1">
    <property type="nucleotide sequence ID" value="NC_022524.1"/>
</dbReference>
<sequence>MKQPLLTLVTLILISAVLAGCEKEADEATKPVVSSFKNDGGNQNFNIVHAQYLYEDYLDNLEQTPRQERQALYEEKILKPIEKECFTDLDYPHMAEEIQDYQVNKFPGTLNKVIESMDKEHLDSIIKEALEKSSEILPSTKDINVCIFPTDNTMVKTMVATGAGRIIFYYSDYNSSDRMIKSSISHEYHHSTWTEQHFESSHQNTVLDNLVFEGKAVMFEETVYPGMTSLPLDTKAAPVFWNKVRDDLHKADFSRSLEVLNGGGPLPLHYGYSEGYKIVKAYIEETGSTVEEWTAASPDEILKKGRYIERYYPKEEAES</sequence>
<dbReference type="OrthoDB" id="1437293at2"/>
<dbReference type="PATRIC" id="fig|1367477.3.peg.456"/>
<protein>
    <recommendedName>
        <fullName evidence="2">DUF2268 domain-containing protein</fullName>
    </recommendedName>
</protein>
<dbReference type="HOGENOM" id="CLU_860332_0_0_9"/>
<organism evidence="3 4">
    <name type="scientific">Bacillus infantis NRRL B-14911</name>
    <dbReference type="NCBI Taxonomy" id="1367477"/>
    <lineage>
        <taxon>Bacteria</taxon>
        <taxon>Bacillati</taxon>
        <taxon>Bacillota</taxon>
        <taxon>Bacilli</taxon>
        <taxon>Bacillales</taxon>
        <taxon>Bacillaceae</taxon>
        <taxon>Bacillus</taxon>
    </lineage>
</organism>
<dbReference type="Pfam" id="PF10026">
    <property type="entry name" value="DUF2268"/>
    <property type="match status" value="1"/>
</dbReference>
<proteinExistence type="predicted"/>
<gene>
    <name evidence="3" type="ORF">N288_02580</name>
</gene>
<evidence type="ECO:0000313" key="3">
    <source>
        <dbReference type="EMBL" id="AGX02480.1"/>
    </source>
</evidence>
<reference evidence="3 4" key="1">
    <citation type="submission" date="2013-07" db="EMBL/GenBank/DDBJ databases">
        <title>Complete genome sequence of Bacillus infantis NRRL B-14911 that has potential to induce cardiac disease by antigenic mimicry.</title>
        <authorList>
            <person name="Massilamany C."/>
            <person name="Smith T.P.L."/>
            <person name="Loy J.D."/>
            <person name="Barletta R."/>
            <person name="Reddy J."/>
        </authorList>
    </citation>
    <scope>NUCLEOTIDE SEQUENCE [LARGE SCALE GENOMIC DNA]</scope>
    <source>
        <strain evidence="3 4">NRRL B-14911</strain>
    </source>
</reference>
<keyword evidence="1" id="KW-0732">Signal</keyword>
<feature type="domain" description="DUF2268" evidence="2">
    <location>
        <begin position="123"/>
        <end position="303"/>
    </location>
</feature>
<dbReference type="Proteomes" id="UP000017805">
    <property type="component" value="Chromosome"/>
</dbReference>
<evidence type="ECO:0000259" key="2">
    <source>
        <dbReference type="Pfam" id="PF10026"/>
    </source>
</evidence>
<dbReference type="InterPro" id="IPR018728">
    <property type="entry name" value="DUF2268"/>
</dbReference>
<dbReference type="EMBL" id="CP006643">
    <property type="protein sequence ID" value="AGX02480.1"/>
    <property type="molecule type" value="Genomic_DNA"/>
</dbReference>
<feature type="signal peptide" evidence="1">
    <location>
        <begin position="1"/>
        <end position="19"/>
    </location>
</feature>
<keyword evidence="4" id="KW-1185">Reference proteome</keyword>
<name>U5L568_9BACI</name>
<dbReference type="STRING" id="1367477.N288_02580"/>
<feature type="chain" id="PRO_5038849380" description="DUF2268 domain-containing protein" evidence="1">
    <location>
        <begin position="20"/>
        <end position="319"/>
    </location>
</feature>
<dbReference type="KEGG" id="bif:N288_02580"/>
<evidence type="ECO:0000256" key="1">
    <source>
        <dbReference type="SAM" id="SignalP"/>
    </source>
</evidence>
<accession>U5L568</accession>
<dbReference type="AlphaFoldDB" id="U5L568"/>